<gene>
    <name evidence="2" type="ORF">Q2T77_29880</name>
</gene>
<feature type="domain" description="Putative zinc-finger" evidence="1">
    <location>
        <begin position="16"/>
        <end position="47"/>
    </location>
</feature>
<sequence length="224" mass="24128">MSGQVVPLGSDVHLKVQSLLPWYVGATLEAQERAGVEAHLADCPRCRAELTLERALQAAYAATGSDDAPGDADQGFAALRGRLVGDAAPPVRRGLLAGLRDRWRESPPWTRWALAGQCVLVAALGGLLVLPMWPEPRYRALGEPAAVPAGVDGGQLIVRFRPDATEQEMRRVLRDSRARLVYGPTTTDAYLLAVPAGLETAAVQRLRQEKAVLLVESLDRRAAP</sequence>
<evidence type="ECO:0000259" key="1">
    <source>
        <dbReference type="Pfam" id="PF13490"/>
    </source>
</evidence>
<evidence type="ECO:0000313" key="3">
    <source>
        <dbReference type="Proteomes" id="UP001169027"/>
    </source>
</evidence>
<dbReference type="RefSeq" id="WP_301814577.1">
    <property type="nucleotide sequence ID" value="NZ_JAUJZH010000028.1"/>
</dbReference>
<dbReference type="InterPro" id="IPR041916">
    <property type="entry name" value="Anti_sigma_zinc_sf"/>
</dbReference>
<proteinExistence type="predicted"/>
<comment type="caution">
    <text evidence="2">The sequence shown here is derived from an EMBL/GenBank/DDBJ whole genome shotgun (WGS) entry which is preliminary data.</text>
</comment>
<protein>
    <submittedName>
        <fullName evidence="2">Zf-HC2 domain-containing protein</fullName>
    </submittedName>
</protein>
<dbReference type="Proteomes" id="UP001169027">
    <property type="component" value="Unassembled WGS sequence"/>
</dbReference>
<dbReference type="Gene3D" id="1.10.10.1320">
    <property type="entry name" value="Anti-sigma factor, zinc-finger domain"/>
    <property type="match status" value="1"/>
</dbReference>
<reference evidence="2" key="1">
    <citation type="submission" date="2023-06" db="EMBL/GenBank/DDBJ databases">
        <authorList>
            <person name="Jiang Y."/>
            <person name="Liu Q."/>
        </authorList>
    </citation>
    <scope>NUCLEOTIDE SEQUENCE</scope>
    <source>
        <strain evidence="2">CGMCC 1.12090</strain>
    </source>
</reference>
<dbReference type="EMBL" id="JAUKVY010000028">
    <property type="protein sequence ID" value="MDO1536502.1"/>
    <property type="molecule type" value="Genomic_DNA"/>
</dbReference>
<accession>A0ABT8SC59</accession>
<name>A0ABT8SC59_9BURK</name>
<evidence type="ECO:0000313" key="2">
    <source>
        <dbReference type="EMBL" id="MDO1536502.1"/>
    </source>
</evidence>
<keyword evidence="3" id="KW-1185">Reference proteome</keyword>
<dbReference type="Pfam" id="PF13490">
    <property type="entry name" value="zf-HC2"/>
    <property type="match status" value="1"/>
</dbReference>
<organism evidence="2 3">
    <name type="scientific">Variovorax ginsengisoli</name>
    <dbReference type="NCBI Taxonomy" id="363844"/>
    <lineage>
        <taxon>Bacteria</taxon>
        <taxon>Pseudomonadati</taxon>
        <taxon>Pseudomonadota</taxon>
        <taxon>Betaproteobacteria</taxon>
        <taxon>Burkholderiales</taxon>
        <taxon>Comamonadaceae</taxon>
        <taxon>Variovorax</taxon>
    </lineage>
</organism>
<dbReference type="InterPro" id="IPR027383">
    <property type="entry name" value="Znf_put"/>
</dbReference>